<gene>
    <name evidence="1" type="ORF">BSU04_29890</name>
</gene>
<dbReference type="EMBL" id="MTHB01000200">
    <property type="protein sequence ID" value="OXC74874.1"/>
    <property type="molecule type" value="Genomic_DNA"/>
</dbReference>
<proteinExistence type="predicted"/>
<reference evidence="2" key="1">
    <citation type="submission" date="2017-01" db="EMBL/GenBank/DDBJ databases">
        <title>Genome Analysis of Deinococcus marmoris KOPRI26562.</title>
        <authorList>
            <person name="Kim J.H."/>
            <person name="Oh H.-M."/>
        </authorList>
    </citation>
    <scope>NUCLEOTIDE SEQUENCE [LARGE SCALE GENOMIC DNA]</scope>
    <source>
        <strain evidence="2">PAMC 26633</strain>
    </source>
</reference>
<protein>
    <submittedName>
        <fullName evidence="1">Uncharacterized protein</fullName>
    </submittedName>
</protein>
<evidence type="ECO:0000313" key="2">
    <source>
        <dbReference type="Proteomes" id="UP000214720"/>
    </source>
</evidence>
<sequence length="42" mass="4609">MGGLRPLRVPFQMLHSQAQKLTDIGWFGQVKIGAGMRVGVAR</sequence>
<comment type="caution">
    <text evidence="1">The sequence shown here is derived from an EMBL/GenBank/DDBJ whole genome shotgun (WGS) entry which is preliminary data.</text>
</comment>
<name>A0A226WUL8_CABSO</name>
<accession>A0A226WUL8</accession>
<organism evidence="1 2">
    <name type="scientific">Caballeronia sordidicola</name>
    <name type="common">Burkholderia sordidicola</name>
    <dbReference type="NCBI Taxonomy" id="196367"/>
    <lineage>
        <taxon>Bacteria</taxon>
        <taxon>Pseudomonadati</taxon>
        <taxon>Pseudomonadota</taxon>
        <taxon>Betaproteobacteria</taxon>
        <taxon>Burkholderiales</taxon>
        <taxon>Burkholderiaceae</taxon>
        <taxon>Caballeronia</taxon>
    </lineage>
</organism>
<dbReference type="Proteomes" id="UP000214720">
    <property type="component" value="Unassembled WGS sequence"/>
</dbReference>
<evidence type="ECO:0000313" key="1">
    <source>
        <dbReference type="EMBL" id="OXC74874.1"/>
    </source>
</evidence>
<dbReference type="AlphaFoldDB" id="A0A226WUL8"/>